<keyword evidence="2" id="KW-1185">Reference proteome</keyword>
<comment type="caution">
    <text evidence="1">The sequence shown here is derived from an EMBL/GenBank/DDBJ whole genome shotgun (WGS) entry which is preliminary data.</text>
</comment>
<evidence type="ECO:0000313" key="2">
    <source>
        <dbReference type="Proteomes" id="UP000316238"/>
    </source>
</evidence>
<dbReference type="EMBL" id="NQJD01000002">
    <property type="protein sequence ID" value="TAA75969.1"/>
    <property type="molecule type" value="Genomic_DNA"/>
</dbReference>
<organism evidence="1 2">
    <name type="scientific">Candidatus Electronema aureum</name>
    <dbReference type="NCBI Taxonomy" id="2005002"/>
    <lineage>
        <taxon>Bacteria</taxon>
        <taxon>Pseudomonadati</taxon>
        <taxon>Thermodesulfobacteriota</taxon>
        <taxon>Desulfobulbia</taxon>
        <taxon>Desulfobulbales</taxon>
        <taxon>Desulfobulbaceae</taxon>
        <taxon>Candidatus Electronema</taxon>
    </lineage>
</organism>
<name>A0A521G4M3_9BACT</name>
<reference evidence="1" key="1">
    <citation type="submission" date="2017-07" db="EMBL/GenBank/DDBJ databases">
        <title>The cable genome - Insights into the physiology and evolution of filamentous bacteria capable of sulfide oxidation via long distance electron transfer.</title>
        <authorList>
            <person name="Thorup C."/>
            <person name="Bjerg J.T."/>
            <person name="Schreiber L."/>
            <person name="Nielsen L.P."/>
            <person name="Kjeldsen K.U."/>
            <person name="Boesen T."/>
            <person name="Boggild A."/>
            <person name="Meysman F."/>
            <person name="Geelhoed J."/>
            <person name="Schramm A."/>
        </authorList>
    </citation>
    <scope>NUCLEOTIDE SEQUENCE [LARGE SCALE GENOMIC DNA]</scope>
    <source>
        <strain evidence="1">GS</strain>
    </source>
</reference>
<accession>A0A521G4M3</accession>
<proteinExistence type="predicted"/>
<evidence type="ECO:0000313" key="1">
    <source>
        <dbReference type="EMBL" id="TAA75969.1"/>
    </source>
</evidence>
<protein>
    <submittedName>
        <fullName evidence="1">Uncharacterized protein</fullName>
    </submittedName>
</protein>
<dbReference type="Proteomes" id="UP000316238">
    <property type="component" value="Unassembled WGS sequence"/>
</dbReference>
<dbReference type="AlphaFoldDB" id="A0A521G4M3"/>
<sequence length="138" mass="14775">MGTSLIQKQLGLNPTKVAHVLKVADSGNIMLHKSTFFYPKVLTGLLIRKLDEAVRGFRPSHDKAATGGRPCLSRKHIISEEHIMASLSIQSVDEQLAALLKQQAAAARKSVSQFVLDTLRQPDGGHAAAGAGRAQRAG</sequence>
<gene>
    <name evidence="1" type="ORF">CDV28_10291</name>
</gene>